<dbReference type="EMBL" id="JBANRG010000003">
    <property type="protein sequence ID" value="KAK7468966.1"/>
    <property type="molecule type" value="Genomic_DNA"/>
</dbReference>
<keyword evidence="3" id="KW-1185">Reference proteome</keyword>
<evidence type="ECO:0000256" key="1">
    <source>
        <dbReference type="SAM" id="MobiDB-lite"/>
    </source>
</evidence>
<gene>
    <name evidence="2" type="ORF">VKT23_003465</name>
</gene>
<feature type="region of interest" description="Disordered" evidence="1">
    <location>
        <begin position="75"/>
        <end position="97"/>
    </location>
</feature>
<proteinExistence type="predicted"/>
<name>A0ABR1K1D5_9AGAR</name>
<evidence type="ECO:0008006" key="4">
    <source>
        <dbReference type="Google" id="ProtNLM"/>
    </source>
</evidence>
<evidence type="ECO:0000313" key="2">
    <source>
        <dbReference type="EMBL" id="KAK7468966.1"/>
    </source>
</evidence>
<feature type="compositionally biased region" description="Acidic residues" evidence="1">
    <location>
        <begin position="86"/>
        <end position="97"/>
    </location>
</feature>
<dbReference type="Proteomes" id="UP001498398">
    <property type="component" value="Unassembled WGS sequence"/>
</dbReference>
<protein>
    <recommendedName>
        <fullName evidence="4">EKC/KEOPS complex subunit GON7</fullName>
    </recommendedName>
</protein>
<reference evidence="2 3" key="1">
    <citation type="submission" date="2024-01" db="EMBL/GenBank/DDBJ databases">
        <title>A draft genome for the cacao thread blight pathogen Marasmiellus scandens.</title>
        <authorList>
            <person name="Baruah I.K."/>
            <person name="Leung J."/>
            <person name="Bukari Y."/>
            <person name="Amoako-Attah I."/>
            <person name="Meinhardt L.W."/>
            <person name="Bailey B.A."/>
            <person name="Cohen S.P."/>
        </authorList>
    </citation>
    <scope>NUCLEOTIDE SEQUENCE [LARGE SCALE GENOMIC DNA]</scope>
    <source>
        <strain evidence="2 3">GH-19</strain>
    </source>
</reference>
<comment type="caution">
    <text evidence="2">The sequence shown here is derived from an EMBL/GenBank/DDBJ whole genome shotgun (WGS) entry which is preliminary data.</text>
</comment>
<organism evidence="2 3">
    <name type="scientific">Marasmiellus scandens</name>
    <dbReference type="NCBI Taxonomy" id="2682957"/>
    <lineage>
        <taxon>Eukaryota</taxon>
        <taxon>Fungi</taxon>
        <taxon>Dikarya</taxon>
        <taxon>Basidiomycota</taxon>
        <taxon>Agaricomycotina</taxon>
        <taxon>Agaricomycetes</taxon>
        <taxon>Agaricomycetidae</taxon>
        <taxon>Agaricales</taxon>
        <taxon>Marasmiineae</taxon>
        <taxon>Omphalotaceae</taxon>
        <taxon>Marasmiellus</taxon>
    </lineage>
</organism>
<feature type="region of interest" description="Disordered" evidence="1">
    <location>
        <begin position="1"/>
        <end position="25"/>
    </location>
</feature>
<evidence type="ECO:0000313" key="3">
    <source>
        <dbReference type="Proteomes" id="UP001498398"/>
    </source>
</evidence>
<sequence>MSDSKSITITYSLNPPTDTKAPEGAVQSKTISVPIASQALNYDEYYAKLHDAVEDARNKIGEDLTVWRDAVGKRELGRETKNALNEEGDEEEGEEEA</sequence>
<accession>A0ABR1K1D5</accession>
<feature type="compositionally biased region" description="Polar residues" evidence="1">
    <location>
        <begin position="1"/>
        <end position="17"/>
    </location>
</feature>